<dbReference type="InterPro" id="IPR002909">
    <property type="entry name" value="IPT_dom"/>
</dbReference>
<dbReference type="CDD" id="cd00603">
    <property type="entry name" value="IPT_PCSR"/>
    <property type="match status" value="1"/>
</dbReference>
<dbReference type="SUPFAM" id="SSF81296">
    <property type="entry name" value="E set domains"/>
    <property type="match status" value="1"/>
</dbReference>
<accession>A0ABN9UUS5</accession>
<keyword evidence="1" id="KW-0732">Signal</keyword>
<dbReference type="PANTHER" id="PTHR46769">
    <property type="entry name" value="POLYCYSTIC KIDNEY AND HEPATIC DISEASE 1 (AUTOSOMAL RECESSIVE)-LIKE 1"/>
    <property type="match status" value="1"/>
</dbReference>
<dbReference type="InterPro" id="IPR052387">
    <property type="entry name" value="Fibrocystin"/>
</dbReference>
<protein>
    <recommendedName>
        <fullName evidence="2">IPT/TIG domain-containing protein</fullName>
    </recommendedName>
</protein>
<sequence>MSSRGKDQRMAALDLVISGSGFLYPTEANPWDEQDVYVGSSPCDIVQHYSGGSQIVCLTRAYTSFENSDWLTVSVRQFSGLGDAGIVQMDSAFRYRTSQSPMLHYADDWAGTGGDVLRFTGVLPLDFDSTGFVRISIGGALCTVDNETWPLEVEEGGRRRRWQEKGIPCELPNEQAPPGHYNVSMRLNMLDHENGSCPSGACFPLTSDDVGGSTSSYGVGGVVKWASTSIASWGFQFYGTVDLSTGRSYHFTVYPQVNSIEPTSSGIHGGNMLTIFGSSFSEIPADNQVSVGGIPCEVTTATASRLQCVLGDRSLHPEAPGNQTPRGLAWTS</sequence>
<dbReference type="Pfam" id="PF01833">
    <property type="entry name" value="TIG"/>
    <property type="match status" value="2"/>
</dbReference>
<evidence type="ECO:0000313" key="4">
    <source>
        <dbReference type="Proteomes" id="UP001189429"/>
    </source>
</evidence>
<dbReference type="InterPro" id="IPR013783">
    <property type="entry name" value="Ig-like_fold"/>
</dbReference>
<gene>
    <name evidence="3" type="ORF">PCOR1329_LOCUS51896</name>
</gene>
<dbReference type="EMBL" id="CAUYUJ010016307">
    <property type="protein sequence ID" value="CAK0863858.1"/>
    <property type="molecule type" value="Genomic_DNA"/>
</dbReference>
<comment type="caution">
    <text evidence="3">The sequence shown here is derived from an EMBL/GenBank/DDBJ whole genome shotgun (WGS) entry which is preliminary data.</text>
</comment>
<feature type="non-terminal residue" evidence="3">
    <location>
        <position position="332"/>
    </location>
</feature>
<proteinExistence type="predicted"/>
<reference evidence="3" key="1">
    <citation type="submission" date="2023-10" db="EMBL/GenBank/DDBJ databases">
        <authorList>
            <person name="Chen Y."/>
            <person name="Shah S."/>
            <person name="Dougan E. K."/>
            <person name="Thang M."/>
            <person name="Chan C."/>
        </authorList>
    </citation>
    <scope>NUCLEOTIDE SEQUENCE [LARGE SCALE GENOMIC DNA]</scope>
</reference>
<dbReference type="InterPro" id="IPR014756">
    <property type="entry name" value="Ig_E-set"/>
</dbReference>
<feature type="domain" description="IPT/TIG" evidence="2">
    <location>
        <begin position="15"/>
        <end position="79"/>
    </location>
</feature>
<dbReference type="Proteomes" id="UP001189429">
    <property type="component" value="Unassembled WGS sequence"/>
</dbReference>
<keyword evidence="4" id="KW-1185">Reference proteome</keyword>
<evidence type="ECO:0000256" key="1">
    <source>
        <dbReference type="ARBA" id="ARBA00022729"/>
    </source>
</evidence>
<evidence type="ECO:0000313" key="3">
    <source>
        <dbReference type="EMBL" id="CAK0863858.1"/>
    </source>
</evidence>
<evidence type="ECO:0000259" key="2">
    <source>
        <dbReference type="Pfam" id="PF01833"/>
    </source>
</evidence>
<name>A0ABN9UUS5_9DINO</name>
<dbReference type="Gene3D" id="2.60.40.10">
    <property type="entry name" value="Immunoglobulins"/>
    <property type="match status" value="1"/>
</dbReference>
<feature type="domain" description="IPT/TIG" evidence="2">
    <location>
        <begin position="255"/>
        <end position="312"/>
    </location>
</feature>
<dbReference type="PANTHER" id="PTHR46769:SF2">
    <property type="entry name" value="FIBROCYSTIN-L ISOFORM 2 PRECURSOR-RELATED"/>
    <property type="match status" value="1"/>
</dbReference>
<organism evidence="3 4">
    <name type="scientific">Prorocentrum cordatum</name>
    <dbReference type="NCBI Taxonomy" id="2364126"/>
    <lineage>
        <taxon>Eukaryota</taxon>
        <taxon>Sar</taxon>
        <taxon>Alveolata</taxon>
        <taxon>Dinophyceae</taxon>
        <taxon>Prorocentrales</taxon>
        <taxon>Prorocentraceae</taxon>
        <taxon>Prorocentrum</taxon>
    </lineage>
</organism>